<evidence type="ECO:0000256" key="8">
    <source>
        <dbReference type="SAM" id="MobiDB-lite"/>
    </source>
</evidence>
<feature type="region of interest" description="Disordered" evidence="8">
    <location>
        <begin position="139"/>
        <end position="174"/>
    </location>
</feature>
<comment type="similarity">
    <text evidence="7">Belongs to the SOSEKI family.</text>
</comment>
<dbReference type="EMBL" id="QPKB01000004">
    <property type="protein sequence ID" value="RWR82792.1"/>
    <property type="molecule type" value="Genomic_DNA"/>
</dbReference>
<protein>
    <submittedName>
        <fullName evidence="11">Protein UPSTREAM OF FLC</fullName>
    </submittedName>
</protein>
<dbReference type="PANTHER" id="PTHR31083:SF5">
    <property type="entry name" value="PROTEIN SOSEKI 1"/>
    <property type="match status" value="1"/>
</dbReference>
<comment type="subcellular location">
    <subcellularLocation>
        <location evidence="1">Cell membrane</location>
        <topology evidence="1">Peripheral membrane protein</topology>
        <orientation evidence="1">Cytoplasmic side</orientation>
    </subcellularLocation>
</comment>
<feature type="chain" id="PRO_5019475914" evidence="9">
    <location>
        <begin position="18"/>
        <end position="401"/>
    </location>
</feature>
<evidence type="ECO:0000256" key="5">
    <source>
        <dbReference type="ARBA" id="ARBA00023136"/>
    </source>
</evidence>
<keyword evidence="12" id="KW-1185">Reference proteome</keyword>
<feature type="compositionally biased region" description="Basic and acidic residues" evidence="8">
    <location>
        <begin position="139"/>
        <end position="152"/>
    </location>
</feature>
<dbReference type="GO" id="GO:0005886">
    <property type="term" value="C:plasma membrane"/>
    <property type="evidence" value="ECO:0007669"/>
    <property type="project" value="UniProtKB-SubCell"/>
</dbReference>
<evidence type="ECO:0000259" key="10">
    <source>
        <dbReference type="Pfam" id="PF06136"/>
    </source>
</evidence>
<evidence type="ECO:0000256" key="1">
    <source>
        <dbReference type="ARBA" id="ARBA00004413"/>
    </source>
</evidence>
<feature type="domain" description="SOSEKI DIX-like" evidence="10">
    <location>
        <begin position="38"/>
        <end position="125"/>
    </location>
</feature>
<evidence type="ECO:0000313" key="11">
    <source>
        <dbReference type="EMBL" id="RWR82792.1"/>
    </source>
</evidence>
<name>A0A443NWD5_9MAGN</name>
<dbReference type="STRING" id="337451.A0A443NWD5"/>
<evidence type="ECO:0000256" key="9">
    <source>
        <dbReference type="SAM" id="SignalP"/>
    </source>
</evidence>
<dbReference type="GO" id="GO:0051301">
    <property type="term" value="P:cell division"/>
    <property type="evidence" value="ECO:0007669"/>
    <property type="project" value="UniProtKB-KW"/>
</dbReference>
<comment type="caution">
    <text evidence="11">The sequence shown here is derived from an EMBL/GenBank/DDBJ whole genome shotgun (WGS) entry which is preliminary data.</text>
</comment>
<evidence type="ECO:0000256" key="7">
    <source>
        <dbReference type="ARBA" id="ARBA00024211"/>
    </source>
</evidence>
<dbReference type="InterPro" id="IPR048351">
    <property type="entry name" value="SOK_DIX"/>
</dbReference>
<evidence type="ECO:0000256" key="4">
    <source>
        <dbReference type="ARBA" id="ARBA00022618"/>
    </source>
</evidence>
<dbReference type="GO" id="GO:0051258">
    <property type="term" value="P:protein polymerization"/>
    <property type="evidence" value="ECO:0007669"/>
    <property type="project" value="UniProtKB-ARBA"/>
</dbReference>
<evidence type="ECO:0000313" key="12">
    <source>
        <dbReference type="Proteomes" id="UP000283530"/>
    </source>
</evidence>
<dbReference type="PANTHER" id="PTHR31083">
    <property type="entry name" value="UPSTREAM OF FLC PROTEIN (DUF966)"/>
    <property type="match status" value="1"/>
</dbReference>
<keyword evidence="2" id="KW-0217">Developmental protein</keyword>
<keyword evidence="5" id="KW-0472">Membrane</keyword>
<evidence type="ECO:0000256" key="6">
    <source>
        <dbReference type="ARBA" id="ARBA00023306"/>
    </source>
</evidence>
<keyword evidence="3" id="KW-1003">Cell membrane</keyword>
<feature type="compositionally biased region" description="Basic and acidic residues" evidence="8">
    <location>
        <begin position="220"/>
        <end position="239"/>
    </location>
</feature>
<keyword evidence="6" id="KW-0131">Cell cycle</keyword>
<accession>A0A443NWD5</accession>
<feature type="compositionally biased region" description="Basic and acidic residues" evidence="8">
    <location>
        <begin position="159"/>
        <end position="174"/>
    </location>
</feature>
<feature type="region of interest" description="Disordered" evidence="8">
    <location>
        <begin position="220"/>
        <end position="248"/>
    </location>
</feature>
<keyword evidence="4" id="KW-0132">Cell division</keyword>
<feature type="signal peptide" evidence="9">
    <location>
        <begin position="1"/>
        <end position="17"/>
    </location>
</feature>
<organism evidence="11 12">
    <name type="scientific">Cinnamomum micranthum f. kanehirae</name>
    <dbReference type="NCBI Taxonomy" id="337451"/>
    <lineage>
        <taxon>Eukaryota</taxon>
        <taxon>Viridiplantae</taxon>
        <taxon>Streptophyta</taxon>
        <taxon>Embryophyta</taxon>
        <taxon>Tracheophyta</taxon>
        <taxon>Spermatophyta</taxon>
        <taxon>Magnoliopsida</taxon>
        <taxon>Magnoliidae</taxon>
        <taxon>Laurales</taxon>
        <taxon>Lauraceae</taxon>
        <taxon>Cinnamomum</taxon>
    </lineage>
</organism>
<gene>
    <name evidence="11" type="ORF">CKAN_01152700</name>
</gene>
<feature type="compositionally biased region" description="Polar residues" evidence="8">
    <location>
        <begin position="303"/>
        <end position="315"/>
    </location>
</feature>
<keyword evidence="9" id="KW-0732">Signal</keyword>
<dbReference type="OrthoDB" id="1907705at2759"/>
<dbReference type="AlphaFoldDB" id="A0A443NWD5"/>
<evidence type="ECO:0000256" key="3">
    <source>
        <dbReference type="ARBA" id="ARBA00022475"/>
    </source>
</evidence>
<evidence type="ECO:0000256" key="2">
    <source>
        <dbReference type="ARBA" id="ARBA00022473"/>
    </source>
</evidence>
<proteinExistence type="inferred from homology"/>
<feature type="region of interest" description="Disordered" evidence="8">
    <location>
        <begin position="299"/>
        <end position="401"/>
    </location>
</feature>
<dbReference type="InterPro" id="IPR010369">
    <property type="entry name" value="SOK"/>
</dbReference>
<dbReference type="Pfam" id="PF06136">
    <property type="entry name" value="SOK"/>
    <property type="match status" value="1"/>
</dbReference>
<dbReference type="Proteomes" id="UP000283530">
    <property type="component" value="Unassembled WGS sequence"/>
</dbReference>
<reference evidence="11 12" key="1">
    <citation type="journal article" date="2019" name="Nat. Plants">
        <title>Stout camphor tree genome fills gaps in understanding of flowering plant genome evolution.</title>
        <authorList>
            <person name="Chaw S.M."/>
            <person name="Liu Y.C."/>
            <person name="Wu Y.W."/>
            <person name="Wang H.Y."/>
            <person name="Lin C.I."/>
            <person name="Wu C.S."/>
            <person name="Ke H.M."/>
            <person name="Chang L.Y."/>
            <person name="Hsu C.Y."/>
            <person name="Yang H.T."/>
            <person name="Sudianto E."/>
            <person name="Hsu M.H."/>
            <person name="Wu K.P."/>
            <person name="Wang L.N."/>
            <person name="Leebens-Mack J.H."/>
            <person name="Tsai I.J."/>
        </authorList>
    </citation>
    <scope>NUCLEOTIDE SEQUENCE [LARGE SCALE GENOMIC DNA]</scope>
    <source>
        <strain evidence="12">cv. Chaw 1501</strain>
        <tissue evidence="11">Young leaves</tissue>
    </source>
</reference>
<sequence length="401" mass="44838">MLLFVLIIKILLRFGFLLPDRDSKKWRMEAKGGEIRRVHIIYFLSRMGRIEHPHLIRVNHMNRSGVHLRDVKRWLSDLRGKEMPDSFSWSYKRRYKTGYVWQDLMDDDLITPISDNEYVLKGSEISAFCFDPSATVEKSDSIRKPAPVEDKTVQCNGGKDTDISDKPIETEKVQEESVKRTLSFKLEEEEDDEKLLESEAAKEDLESSFLDSSFVSAAAAKEEEGLKKTSKEEKSERTTSKNKSTNGASHVLRNILTCGAVDTKDSAVRPINRRSKVASRVENKGEICKVEGVGGSQRVFGGSWNQQQQLPQSTRKSFDGTKSSKKNSSINQKQVSTASRPVAEPNCSALKSRGAKGGPAAAQKLPHTAAAKDELRTTISTKGSSPGLIVRPHSLHHKSHN</sequence>